<reference evidence="1 2" key="1">
    <citation type="journal article" date="2020" name="ISME J.">
        <title>Uncovering the hidden diversity of litter-decomposition mechanisms in mushroom-forming fungi.</title>
        <authorList>
            <person name="Floudas D."/>
            <person name="Bentzer J."/>
            <person name="Ahren D."/>
            <person name="Johansson T."/>
            <person name="Persson P."/>
            <person name="Tunlid A."/>
        </authorList>
    </citation>
    <scope>NUCLEOTIDE SEQUENCE [LARGE SCALE GENOMIC DNA]</scope>
    <source>
        <strain evidence="1 2">CBS 146.42</strain>
    </source>
</reference>
<dbReference type="AlphaFoldDB" id="A0A8H5CR28"/>
<proteinExistence type="predicted"/>
<evidence type="ECO:0000313" key="2">
    <source>
        <dbReference type="Proteomes" id="UP000559027"/>
    </source>
</evidence>
<dbReference type="EMBL" id="JAACJO010000031">
    <property type="protein sequence ID" value="KAF5346459.1"/>
    <property type="molecule type" value="Genomic_DNA"/>
</dbReference>
<dbReference type="Proteomes" id="UP000559027">
    <property type="component" value="Unassembled WGS sequence"/>
</dbReference>
<protein>
    <submittedName>
        <fullName evidence="1">Uncharacterized protein</fullName>
    </submittedName>
</protein>
<comment type="caution">
    <text evidence="1">The sequence shown here is derived from an EMBL/GenBank/DDBJ whole genome shotgun (WGS) entry which is preliminary data.</text>
</comment>
<keyword evidence="2" id="KW-1185">Reference proteome</keyword>
<organism evidence="1 2">
    <name type="scientific">Leucocoprinus leucothites</name>
    <dbReference type="NCBI Taxonomy" id="201217"/>
    <lineage>
        <taxon>Eukaryota</taxon>
        <taxon>Fungi</taxon>
        <taxon>Dikarya</taxon>
        <taxon>Basidiomycota</taxon>
        <taxon>Agaricomycotina</taxon>
        <taxon>Agaricomycetes</taxon>
        <taxon>Agaricomycetidae</taxon>
        <taxon>Agaricales</taxon>
        <taxon>Agaricineae</taxon>
        <taxon>Agaricaceae</taxon>
        <taxon>Leucocoprinus</taxon>
    </lineage>
</organism>
<accession>A0A8H5CR28</accession>
<gene>
    <name evidence="1" type="ORF">D9756_010008</name>
</gene>
<dbReference type="OrthoDB" id="3100372at2759"/>
<evidence type="ECO:0000313" key="1">
    <source>
        <dbReference type="EMBL" id="KAF5346459.1"/>
    </source>
</evidence>
<sequence>MVLQPEIEAALQADLPARELVPILHKHQFLPIGEYYRELPGTDEFGGDFARVKSGQCLESSYWECWGPLMEMSHLSILADWIIVHKDKSEVSYPNMDLRKAAWKQLLKWFCNPLRGGNLLLIFDPFLGDGLSPFSKVVAQTCLTINRLGAIINISSKSIQYQPRELIQALCNQLFRKFPPYRRVLTETLVDTRTIFNQKPDFFYLLRTLIIVPWNKLRISHPQYVVTPIAIFLNWYSDSYVRGHGIDSYLRDLLWLIAENQLTNSPCLLWIMSGYWDPLPISAMFWRDPLQCQHFRELIGNDEATQYTEAILSIRLQGIHNRHPDLFNLDEQWSIEDDLKHIARVISGVDTFIELLTRFVEFGTPDGPCKRLKKCLAYISDSPCSTLESPFKPLIHFYNQLMSDMPSQFFPHAIHVLECLYEDPPELPVPSRIAHLLCINQRLIHPIFTYLEWTLDKSTSYEPVYGLPRNVRDIFDLSHDLGQPVITRSCMVMIESYLYFFQQTPLLSTKPRFYTSGSVSGVGPRAAMRCSVGSFRYGWDHFIRLCISAPLAEWDAILALLRSFDFCCLTHIKLLAGSLFNFARFLKWILTADQQQDIIRTKATTMMDILFIDKVKGVAEPLDLSKLELGHYVDYEYFQYPKFVLLGQGPHTVLVILLHIPTQDKEIWYKVSDVSVYTLGMLEDF</sequence>
<name>A0A8H5CR28_9AGAR</name>